<dbReference type="AlphaFoldDB" id="D9PH36"/>
<dbReference type="Gene3D" id="3.30.160.710">
    <property type="match status" value="1"/>
</dbReference>
<sequence length="72" mass="7307">MTLVNGTLTVNARPVTLTATDAARVYGDVNPAFAFTGVGYSAITGETDANVLGEVLATIAVPSSNVGTYDIT</sequence>
<comment type="caution">
    <text evidence="2">The sequence shown here is derived from an EMBL/GenBank/DDBJ whole genome shotgun (WGS) entry which is preliminary data.</text>
</comment>
<feature type="non-terminal residue" evidence="2">
    <location>
        <position position="72"/>
    </location>
</feature>
<accession>D9PH36</accession>
<gene>
    <name evidence="2" type="ORF">LDC_0835</name>
</gene>
<dbReference type="Pfam" id="PF18676">
    <property type="entry name" value="MBG_2"/>
    <property type="match status" value="1"/>
</dbReference>
<name>D9PH36_9ZZZZ</name>
<proteinExistence type="predicted"/>
<dbReference type="InterPro" id="IPR041286">
    <property type="entry name" value="MBG_2"/>
</dbReference>
<organism evidence="2">
    <name type="scientific">sediment metagenome</name>
    <dbReference type="NCBI Taxonomy" id="749907"/>
    <lineage>
        <taxon>unclassified sequences</taxon>
        <taxon>metagenomes</taxon>
        <taxon>ecological metagenomes</taxon>
    </lineage>
</organism>
<reference evidence="2" key="2">
    <citation type="journal article" date="2011" name="Microb. Ecol.">
        <title>Taxonomic and Functional Metagenomic Profiling of the Microbial Community in the Anoxic Sediment of a Sub-saline Shallow Lake (Laguna de Carrizo, Central Spain).</title>
        <authorList>
            <person name="Ferrer M."/>
            <person name="Guazzaroni M.E."/>
            <person name="Richter M."/>
            <person name="Garcia-Salamanca A."/>
            <person name="Yarza P."/>
            <person name="Suarez-Suarez A."/>
            <person name="Solano J."/>
            <person name="Alcaide M."/>
            <person name="van Dillewijn P."/>
            <person name="Molina-Henares M.A."/>
            <person name="Lopez-Cortes N."/>
            <person name="Al-Ramahi Y."/>
            <person name="Guerrero C."/>
            <person name="Acosta A."/>
            <person name="de Eugenio L.I."/>
            <person name="Martinez V."/>
            <person name="Marques S."/>
            <person name="Rojo F."/>
            <person name="Santero E."/>
            <person name="Genilloud O."/>
            <person name="Perez-Perez J."/>
            <person name="Rossello-Mora R."/>
            <person name="Ramos J.L."/>
        </authorList>
    </citation>
    <scope>NUCLEOTIDE SEQUENCE</scope>
</reference>
<reference evidence="2" key="1">
    <citation type="submission" date="2010-07" db="EMBL/GenBank/DDBJ databases">
        <authorList>
            <consortium name="CONSOLIDER consortium CSD2007-00005"/>
            <person name="Guazzaroni M.-E."/>
            <person name="Richter M."/>
            <person name="Garcia-Salamanca A."/>
            <person name="Yarza P."/>
            <person name="Ferrer M."/>
        </authorList>
    </citation>
    <scope>NUCLEOTIDE SEQUENCE</scope>
</reference>
<evidence type="ECO:0000259" key="1">
    <source>
        <dbReference type="Pfam" id="PF18676"/>
    </source>
</evidence>
<evidence type="ECO:0000313" key="2">
    <source>
        <dbReference type="EMBL" id="EFK97129.1"/>
    </source>
</evidence>
<feature type="domain" description="MBG" evidence="1">
    <location>
        <begin position="15"/>
        <end position="72"/>
    </location>
</feature>
<protein>
    <recommendedName>
        <fullName evidence="1">MBG domain-containing protein</fullName>
    </recommendedName>
</protein>
<dbReference type="EMBL" id="ADZX01000353">
    <property type="protein sequence ID" value="EFK97129.1"/>
    <property type="molecule type" value="Genomic_DNA"/>
</dbReference>